<dbReference type="Proteomes" id="UP001054252">
    <property type="component" value="Unassembled WGS sequence"/>
</dbReference>
<accession>A0AAV5MT25</accession>
<dbReference type="EMBL" id="BPVZ01001104">
    <property type="protein sequence ID" value="GKV53136.1"/>
    <property type="molecule type" value="Genomic_DNA"/>
</dbReference>
<name>A0AAV5MT25_9ROSI</name>
<comment type="caution">
    <text evidence="1">The sequence shown here is derived from an EMBL/GenBank/DDBJ whole genome shotgun (WGS) entry which is preliminary data.</text>
</comment>
<protein>
    <submittedName>
        <fullName evidence="1">Uncharacterized protein</fullName>
    </submittedName>
</protein>
<gene>
    <name evidence="1" type="ORF">SLEP1_g59678</name>
</gene>
<dbReference type="AlphaFoldDB" id="A0AAV5MT25"/>
<proteinExistence type="predicted"/>
<evidence type="ECO:0000313" key="1">
    <source>
        <dbReference type="EMBL" id="GKV53136.1"/>
    </source>
</evidence>
<organism evidence="1 2">
    <name type="scientific">Rubroshorea leprosula</name>
    <dbReference type="NCBI Taxonomy" id="152421"/>
    <lineage>
        <taxon>Eukaryota</taxon>
        <taxon>Viridiplantae</taxon>
        <taxon>Streptophyta</taxon>
        <taxon>Embryophyta</taxon>
        <taxon>Tracheophyta</taxon>
        <taxon>Spermatophyta</taxon>
        <taxon>Magnoliopsida</taxon>
        <taxon>eudicotyledons</taxon>
        <taxon>Gunneridae</taxon>
        <taxon>Pentapetalae</taxon>
        <taxon>rosids</taxon>
        <taxon>malvids</taxon>
        <taxon>Malvales</taxon>
        <taxon>Dipterocarpaceae</taxon>
        <taxon>Rubroshorea</taxon>
    </lineage>
</organism>
<evidence type="ECO:0000313" key="2">
    <source>
        <dbReference type="Proteomes" id="UP001054252"/>
    </source>
</evidence>
<keyword evidence="2" id="KW-1185">Reference proteome</keyword>
<reference evidence="1 2" key="1">
    <citation type="journal article" date="2021" name="Commun. Biol.">
        <title>The genome of Shorea leprosula (Dipterocarpaceae) highlights the ecological relevance of drought in aseasonal tropical rainforests.</title>
        <authorList>
            <person name="Ng K.K.S."/>
            <person name="Kobayashi M.J."/>
            <person name="Fawcett J.A."/>
            <person name="Hatakeyama M."/>
            <person name="Paape T."/>
            <person name="Ng C.H."/>
            <person name="Ang C.C."/>
            <person name="Tnah L.H."/>
            <person name="Lee C.T."/>
            <person name="Nishiyama T."/>
            <person name="Sese J."/>
            <person name="O'Brien M.J."/>
            <person name="Copetti D."/>
            <person name="Mohd Noor M.I."/>
            <person name="Ong R.C."/>
            <person name="Putra M."/>
            <person name="Sireger I.Z."/>
            <person name="Indrioko S."/>
            <person name="Kosugi Y."/>
            <person name="Izuno A."/>
            <person name="Isagi Y."/>
            <person name="Lee S.L."/>
            <person name="Shimizu K.K."/>
        </authorList>
    </citation>
    <scope>NUCLEOTIDE SEQUENCE [LARGE SCALE GENOMIC DNA]</scope>
    <source>
        <strain evidence="1">214</strain>
    </source>
</reference>
<sequence>MLSSSISLPPVCPQALSRLVRRQLNQSSLACQDLC</sequence>